<dbReference type="PANTHER" id="PTHR42648:SF18">
    <property type="entry name" value="RETROTRANSPOSON, UNCLASSIFIED-LIKE PROTEIN"/>
    <property type="match status" value="1"/>
</dbReference>
<organism evidence="1 2">
    <name type="scientific">Tanacetum coccineum</name>
    <dbReference type="NCBI Taxonomy" id="301880"/>
    <lineage>
        <taxon>Eukaryota</taxon>
        <taxon>Viridiplantae</taxon>
        <taxon>Streptophyta</taxon>
        <taxon>Embryophyta</taxon>
        <taxon>Tracheophyta</taxon>
        <taxon>Spermatophyta</taxon>
        <taxon>Magnoliopsida</taxon>
        <taxon>eudicotyledons</taxon>
        <taxon>Gunneridae</taxon>
        <taxon>Pentapetalae</taxon>
        <taxon>asterids</taxon>
        <taxon>campanulids</taxon>
        <taxon>Asterales</taxon>
        <taxon>Asteraceae</taxon>
        <taxon>Asteroideae</taxon>
        <taxon>Anthemideae</taxon>
        <taxon>Anthemidinae</taxon>
        <taxon>Tanacetum</taxon>
    </lineage>
</organism>
<gene>
    <name evidence="1" type="ORF">Tco_1016179</name>
</gene>
<name>A0ABQ5FNY3_9ASTR</name>
<evidence type="ECO:0000313" key="2">
    <source>
        <dbReference type="Proteomes" id="UP001151760"/>
    </source>
</evidence>
<keyword evidence="2" id="KW-1185">Reference proteome</keyword>
<sequence>MLILKKKTLNIKLSTPRTPEQNDVVERWNRTLVEAARTMLSASKLPLFFWAKAIAIAGGLDLVNPDIRLTMLNLGLTGNSFRGGEYGIAESTVNEYLTKIKNDSGPGIVKPLFEENIKFEFWGQCNEELKENIFYGKEDEDPHEHISNITKIIDIFHSPGVARDQVMLMAFSFTLKGKAKQ</sequence>
<evidence type="ECO:0000313" key="1">
    <source>
        <dbReference type="EMBL" id="GJT64699.1"/>
    </source>
</evidence>
<protein>
    <submittedName>
        <fullName evidence="1">SWI/SNF-related matrix-associated actin-dependent regulator of chromatin subfamily A member 3-like protein 1</fullName>
    </submittedName>
</protein>
<comment type="caution">
    <text evidence="1">The sequence shown here is derived from an EMBL/GenBank/DDBJ whole genome shotgun (WGS) entry which is preliminary data.</text>
</comment>
<accession>A0ABQ5FNY3</accession>
<dbReference type="SUPFAM" id="SSF53098">
    <property type="entry name" value="Ribonuclease H-like"/>
    <property type="match status" value="1"/>
</dbReference>
<dbReference type="EMBL" id="BQNB010017567">
    <property type="protein sequence ID" value="GJT64699.1"/>
    <property type="molecule type" value="Genomic_DNA"/>
</dbReference>
<dbReference type="InterPro" id="IPR012337">
    <property type="entry name" value="RNaseH-like_sf"/>
</dbReference>
<proteinExistence type="predicted"/>
<dbReference type="InterPro" id="IPR036397">
    <property type="entry name" value="RNaseH_sf"/>
</dbReference>
<dbReference type="Gene3D" id="3.30.420.10">
    <property type="entry name" value="Ribonuclease H-like superfamily/Ribonuclease H"/>
    <property type="match status" value="1"/>
</dbReference>
<dbReference type="InterPro" id="IPR039537">
    <property type="entry name" value="Retrotran_Ty1/copia-like"/>
</dbReference>
<reference evidence="1" key="2">
    <citation type="submission" date="2022-01" db="EMBL/GenBank/DDBJ databases">
        <authorList>
            <person name="Yamashiro T."/>
            <person name="Shiraishi A."/>
            <person name="Satake H."/>
            <person name="Nakayama K."/>
        </authorList>
    </citation>
    <scope>NUCLEOTIDE SEQUENCE</scope>
</reference>
<dbReference type="PANTHER" id="PTHR42648">
    <property type="entry name" value="TRANSPOSASE, PUTATIVE-RELATED"/>
    <property type="match status" value="1"/>
</dbReference>
<dbReference type="Proteomes" id="UP001151760">
    <property type="component" value="Unassembled WGS sequence"/>
</dbReference>
<reference evidence="1" key="1">
    <citation type="journal article" date="2022" name="Int. J. Mol. Sci.">
        <title>Draft Genome of Tanacetum Coccineum: Genomic Comparison of Closely Related Tanacetum-Family Plants.</title>
        <authorList>
            <person name="Yamashiro T."/>
            <person name="Shiraishi A."/>
            <person name="Nakayama K."/>
            <person name="Satake H."/>
        </authorList>
    </citation>
    <scope>NUCLEOTIDE SEQUENCE</scope>
</reference>